<sequence length="347" mass="39318">MWNLIGLARKKNFMTLNAVKWFVEVISNKRNMVIKDDYIKKSLDALTTHSGEVIVSTLVILRELLELSSNIVSQVKNTRPSSRGFRSRDLWGDLAALETNLDGVKKLVAEADLVKMLYEKLSSCKDFVQKSNHTEGSDNLLAVVLSEGCTYSFVVKNMLAVLKWLILNQLLFDWLTEFSVSAIKPSTLTALLHNFCSIPANRLTLDGLKCLCHLMDSNDDHGARDELLFDWLTEFSVSAIKPSTLTALLHNFCSIPANRLTLDGLKCLCHLMDSNDDHGARDEASAGCVEYMWEVLEVSEDEEIVSTVMQKHIEMGSRDNECLQYRMFLSSCYTRLDKLRTYVSYCF</sequence>
<accession>A0A183GS04</accession>
<dbReference type="WBParaSite" id="HPBE_0002547401-mRNA-1">
    <property type="protein sequence ID" value="HPBE_0002547401-mRNA-1"/>
    <property type="gene ID" value="HPBE_0002547401"/>
</dbReference>
<keyword evidence="2" id="KW-1185">Reference proteome</keyword>
<reference evidence="1 2" key="1">
    <citation type="submission" date="2018-11" db="EMBL/GenBank/DDBJ databases">
        <authorList>
            <consortium name="Pathogen Informatics"/>
        </authorList>
    </citation>
    <scope>NUCLEOTIDE SEQUENCE [LARGE SCALE GENOMIC DNA]</scope>
</reference>
<dbReference type="Proteomes" id="UP000050761">
    <property type="component" value="Unassembled WGS sequence"/>
</dbReference>
<gene>
    <name evidence="1" type="ORF">HPBE_LOCUS25473</name>
</gene>
<reference evidence="3" key="2">
    <citation type="submission" date="2019-09" db="UniProtKB">
        <authorList>
            <consortium name="WormBaseParasite"/>
        </authorList>
    </citation>
    <scope>IDENTIFICATION</scope>
</reference>
<dbReference type="SUPFAM" id="SSF48371">
    <property type="entry name" value="ARM repeat"/>
    <property type="match status" value="1"/>
</dbReference>
<dbReference type="InterPro" id="IPR016024">
    <property type="entry name" value="ARM-type_fold"/>
</dbReference>
<dbReference type="EMBL" id="UZAH01037980">
    <property type="protein sequence ID" value="VDP51551.1"/>
    <property type="molecule type" value="Genomic_DNA"/>
</dbReference>
<proteinExistence type="predicted"/>
<protein>
    <submittedName>
        <fullName evidence="3">Arm_2 domain-containing protein</fullName>
    </submittedName>
</protein>
<organism evidence="2 3">
    <name type="scientific">Heligmosomoides polygyrus</name>
    <name type="common">Parasitic roundworm</name>
    <dbReference type="NCBI Taxonomy" id="6339"/>
    <lineage>
        <taxon>Eukaryota</taxon>
        <taxon>Metazoa</taxon>
        <taxon>Ecdysozoa</taxon>
        <taxon>Nematoda</taxon>
        <taxon>Chromadorea</taxon>
        <taxon>Rhabditida</taxon>
        <taxon>Rhabditina</taxon>
        <taxon>Rhabditomorpha</taxon>
        <taxon>Strongyloidea</taxon>
        <taxon>Heligmosomidae</taxon>
        <taxon>Heligmosomoides</taxon>
    </lineage>
</organism>
<evidence type="ECO:0000313" key="1">
    <source>
        <dbReference type="EMBL" id="VDP51551.1"/>
    </source>
</evidence>
<name>A0A183GS04_HELPZ</name>
<accession>A0A3P8E504</accession>
<evidence type="ECO:0000313" key="2">
    <source>
        <dbReference type="Proteomes" id="UP000050761"/>
    </source>
</evidence>
<evidence type="ECO:0000313" key="3">
    <source>
        <dbReference type="WBParaSite" id="HPBE_0002547401-mRNA-1"/>
    </source>
</evidence>
<dbReference type="AlphaFoldDB" id="A0A183GS04"/>